<dbReference type="Proteomes" id="UP001601521">
    <property type="component" value="Unassembled WGS sequence"/>
</dbReference>
<organism evidence="3 4">
    <name type="scientific">Nocardia africana</name>
    <dbReference type="NCBI Taxonomy" id="134964"/>
    <lineage>
        <taxon>Bacteria</taxon>
        <taxon>Bacillati</taxon>
        <taxon>Actinomycetota</taxon>
        <taxon>Actinomycetes</taxon>
        <taxon>Mycobacteriales</taxon>
        <taxon>Nocardiaceae</taxon>
        <taxon>Nocardia</taxon>
    </lineage>
</organism>
<sequence length="247" mass="25688">MNRRTAIVTGSTSGIGRDIARRLYADGFNVVITGRDERRGKMVLDELGPDAIFVGLDLTADGAADALATAAVDTYGSLDVVVNNAAQDHTGDLLDVPTSEVRHAFEVNAVAAIMMLQAGARRMTTNGGAIINISSRLASIGVPTMSVYSATKGAINAITTAAAVELAGRNIRVNAVAPGMTRTPLYDTWLGEQADPDRTERDVVADIPLGRLATPADVAAVVAFLASDQAAYLTGICIPVDGGYTAR</sequence>
<dbReference type="Gene3D" id="3.40.50.720">
    <property type="entry name" value="NAD(P)-binding Rossmann-like Domain"/>
    <property type="match status" value="1"/>
</dbReference>
<dbReference type="CDD" id="cd05233">
    <property type="entry name" value="SDR_c"/>
    <property type="match status" value="1"/>
</dbReference>
<keyword evidence="4" id="KW-1185">Reference proteome</keyword>
<evidence type="ECO:0000313" key="3">
    <source>
        <dbReference type="EMBL" id="MFF0457762.1"/>
    </source>
</evidence>
<evidence type="ECO:0000256" key="2">
    <source>
        <dbReference type="ARBA" id="ARBA00023002"/>
    </source>
</evidence>
<reference evidence="3 4" key="1">
    <citation type="submission" date="2024-10" db="EMBL/GenBank/DDBJ databases">
        <title>The Natural Products Discovery Center: Release of the First 8490 Sequenced Strains for Exploring Actinobacteria Biosynthetic Diversity.</title>
        <authorList>
            <person name="Kalkreuter E."/>
            <person name="Kautsar S.A."/>
            <person name="Yang D."/>
            <person name="Bader C.D."/>
            <person name="Teijaro C.N."/>
            <person name="Fluegel L."/>
            <person name="Davis C.M."/>
            <person name="Simpson J.R."/>
            <person name="Lauterbach L."/>
            <person name="Steele A.D."/>
            <person name="Gui C."/>
            <person name="Meng S."/>
            <person name="Li G."/>
            <person name="Viehrig K."/>
            <person name="Ye F."/>
            <person name="Su P."/>
            <person name="Kiefer A.F."/>
            <person name="Nichols A."/>
            <person name="Cepeda A.J."/>
            <person name="Yan W."/>
            <person name="Fan B."/>
            <person name="Jiang Y."/>
            <person name="Adhikari A."/>
            <person name="Zheng C.-J."/>
            <person name="Schuster L."/>
            <person name="Cowan T.M."/>
            <person name="Smanski M.J."/>
            <person name="Chevrette M.G."/>
            <person name="De Carvalho L.P.S."/>
            <person name="Shen B."/>
        </authorList>
    </citation>
    <scope>NUCLEOTIDE SEQUENCE [LARGE SCALE GENOMIC DNA]</scope>
    <source>
        <strain evidence="3 4">NPDC004550</strain>
    </source>
</reference>
<dbReference type="InterPro" id="IPR036291">
    <property type="entry name" value="NAD(P)-bd_dom_sf"/>
</dbReference>
<dbReference type="InterPro" id="IPR020904">
    <property type="entry name" value="Sc_DH/Rdtase_CS"/>
</dbReference>
<comment type="similarity">
    <text evidence="1">Belongs to the short-chain dehydrogenases/reductases (SDR) family.</text>
</comment>
<dbReference type="NCBIfam" id="NF005559">
    <property type="entry name" value="PRK07231.1"/>
    <property type="match status" value="1"/>
</dbReference>
<evidence type="ECO:0000313" key="4">
    <source>
        <dbReference type="Proteomes" id="UP001601521"/>
    </source>
</evidence>
<dbReference type="SUPFAM" id="SSF51735">
    <property type="entry name" value="NAD(P)-binding Rossmann-fold domains"/>
    <property type="match status" value="1"/>
</dbReference>
<accession>A0ABW6NTI2</accession>
<dbReference type="GO" id="GO:0016491">
    <property type="term" value="F:oxidoreductase activity"/>
    <property type="evidence" value="ECO:0007669"/>
    <property type="project" value="UniProtKB-KW"/>
</dbReference>
<dbReference type="Pfam" id="PF13561">
    <property type="entry name" value="adh_short_C2"/>
    <property type="match status" value="1"/>
</dbReference>
<name>A0ABW6NTI2_9NOCA</name>
<evidence type="ECO:0000256" key="1">
    <source>
        <dbReference type="ARBA" id="ARBA00006484"/>
    </source>
</evidence>
<dbReference type="RefSeq" id="WP_387255078.1">
    <property type="nucleotide sequence ID" value="NZ_JBIALX010000019.1"/>
</dbReference>
<dbReference type="EMBL" id="JBIALX010000019">
    <property type="protein sequence ID" value="MFF0457762.1"/>
    <property type="molecule type" value="Genomic_DNA"/>
</dbReference>
<keyword evidence="2 3" id="KW-0560">Oxidoreductase</keyword>
<gene>
    <name evidence="3" type="ORF">ACFYTH_30750</name>
</gene>
<dbReference type="PRINTS" id="PR00080">
    <property type="entry name" value="SDRFAMILY"/>
</dbReference>
<dbReference type="PRINTS" id="PR00081">
    <property type="entry name" value="GDHRDH"/>
</dbReference>
<dbReference type="PANTHER" id="PTHR43639:SF1">
    <property type="entry name" value="SHORT-CHAIN DEHYDROGENASE_REDUCTASE FAMILY PROTEIN"/>
    <property type="match status" value="1"/>
</dbReference>
<dbReference type="PROSITE" id="PS00061">
    <property type="entry name" value="ADH_SHORT"/>
    <property type="match status" value="1"/>
</dbReference>
<dbReference type="PANTHER" id="PTHR43639">
    <property type="entry name" value="OXIDOREDUCTASE, SHORT-CHAIN DEHYDROGENASE/REDUCTASE FAMILY (AFU_ORTHOLOGUE AFUA_5G02870)"/>
    <property type="match status" value="1"/>
</dbReference>
<dbReference type="InterPro" id="IPR002347">
    <property type="entry name" value="SDR_fam"/>
</dbReference>
<comment type="caution">
    <text evidence="3">The sequence shown here is derived from an EMBL/GenBank/DDBJ whole genome shotgun (WGS) entry which is preliminary data.</text>
</comment>
<proteinExistence type="inferred from homology"/>
<dbReference type="EC" id="1.1.1.-" evidence="3"/>
<protein>
    <submittedName>
        <fullName evidence="3">SDR family NAD(P)-dependent oxidoreductase</fullName>
        <ecNumber evidence="3">1.1.1.-</ecNumber>
    </submittedName>
</protein>